<dbReference type="Proteomes" id="UP000683507">
    <property type="component" value="Chromosome"/>
</dbReference>
<dbReference type="RefSeq" id="WP_258542111.1">
    <property type="nucleotide sequence ID" value="NZ_OU015584.1"/>
</dbReference>
<dbReference type="AlphaFoldDB" id="A0A916JN96"/>
<protein>
    <submittedName>
        <fullName evidence="3">Aminodeoxychorismate/anthranilate synthase component 2</fullName>
        <ecNumber evidence="3">2.6.1.85</ecNumber>
    </submittedName>
</protein>
<dbReference type="Pfam" id="PF00117">
    <property type="entry name" value="GATase"/>
    <property type="match status" value="1"/>
</dbReference>
<evidence type="ECO:0000313" key="4">
    <source>
        <dbReference type="Proteomes" id="UP000683507"/>
    </source>
</evidence>
<dbReference type="InterPro" id="IPR050472">
    <property type="entry name" value="Anth_synth/Amidotransfase"/>
</dbReference>
<dbReference type="PROSITE" id="PS51273">
    <property type="entry name" value="GATASE_TYPE_1"/>
    <property type="match status" value="1"/>
</dbReference>
<dbReference type="PRINTS" id="PR00097">
    <property type="entry name" value="ANTSNTHASEII"/>
</dbReference>
<dbReference type="EC" id="2.6.1.85" evidence="3"/>
<keyword evidence="4" id="KW-1185">Reference proteome</keyword>
<evidence type="ECO:0000259" key="2">
    <source>
        <dbReference type="Pfam" id="PF00117"/>
    </source>
</evidence>
<dbReference type="PRINTS" id="PR00096">
    <property type="entry name" value="GATASE"/>
</dbReference>
<dbReference type="PANTHER" id="PTHR43418:SF4">
    <property type="entry name" value="MULTIFUNCTIONAL TRYPTOPHAN BIOSYNTHESIS PROTEIN"/>
    <property type="match status" value="1"/>
</dbReference>
<dbReference type="Gene3D" id="3.40.50.880">
    <property type="match status" value="1"/>
</dbReference>
<dbReference type="PRINTS" id="PR00099">
    <property type="entry name" value="CPSGATASE"/>
</dbReference>
<dbReference type="GO" id="GO:0046820">
    <property type="term" value="F:4-amino-4-deoxychorismate synthase activity"/>
    <property type="evidence" value="ECO:0007669"/>
    <property type="project" value="UniProtKB-EC"/>
</dbReference>
<dbReference type="InterPro" id="IPR017926">
    <property type="entry name" value="GATASE"/>
</dbReference>
<sequence>MKTVIIDNYDSFTYNLVHYIEEANGVRPTVFRNDELTLSQLDQFDVIVLSPGPGLPSEANLMMDIIAAYVKRKIMLGVCLGHQAIAQHFGCELKNLEKVYHGVSSFISITKQDEMHQNYKGLEVGRYHSWVVDRSNFSPELIITSEDQDGQIMSFRHKELPVFGIQYHPESVLTPKGKELLSNFFTYWRSNSQSFVFTDK</sequence>
<dbReference type="GO" id="GO:0005829">
    <property type="term" value="C:cytosol"/>
    <property type="evidence" value="ECO:0007669"/>
    <property type="project" value="TreeGrafter"/>
</dbReference>
<feature type="domain" description="Glutamine amidotransferase" evidence="2">
    <location>
        <begin position="4"/>
        <end position="186"/>
    </location>
</feature>
<dbReference type="NCBIfam" id="TIGR00566">
    <property type="entry name" value="trpG_papA"/>
    <property type="match status" value="1"/>
</dbReference>
<dbReference type="CDD" id="cd01743">
    <property type="entry name" value="GATase1_Anthranilate_Synthase"/>
    <property type="match status" value="1"/>
</dbReference>
<dbReference type="PANTHER" id="PTHR43418">
    <property type="entry name" value="MULTIFUNCTIONAL TRYPTOPHAN BIOSYNTHESIS PROTEIN-RELATED"/>
    <property type="match status" value="1"/>
</dbReference>
<organism evidence="3 4">
    <name type="scientific">Parvicella tangerina</name>
    <dbReference type="NCBI Taxonomy" id="2829795"/>
    <lineage>
        <taxon>Bacteria</taxon>
        <taxon>Pseudomonadati</taxon>
        <taxon>Bacteroidota</taxon>
        <taxon>Flavobacteriia</taxon>
        <taxon>Flavobacteriales</taxon>
        <taxon>Parvicellaceae</taxon>
        <taxon>Parvicella</taxon>
    </lineage>
</organism>
<dbReference type="FunFam" id="3.40.50.880:FF:000003">
    <property type="entry name" value="Anthranilate synthase component II"/>
    <property type="match status" value="1"/>
</dbReference>
<dbReference type="GO" id="GO:0004049">
    <property type="term" value="F:anthranilate synthase activity"/>
    <property type="evidence" value="ECO:0007669"/>
    <property type="project" value="TreeGrafter"/>
</dbReference>
<evidence type="ECO:0000313" key="3">
    <source>
        <dbReference type="EMBL" id="CAG5082432.1"/>
    </source>
</evidence>
<dbReference type="InterPro" id="IPR029062">
    <property type="entry name" value="Class_I_gatase-like"/>
</dbReference>
<keyword evidence="3" id="KW-0808">Transferase</keyword>
<dbReference type="GO" id="GO:0000162">
    <property type="term" value="P:L-tryptophan biosynthetic process"/>
    <property type="evidence" value="ECO:0007669"/>
    <property type="project" value="TreeGrafter"/>
</dbReference>
<dbReference type="KEGG" id="ptan:CRYO30217_01914"/>
<dbReference type="EMBL" id="OU015584">
    <property type="protein sequence ID" value="CAG5082432.1"/>
    <property type="molecule type" value="Genomic_DNA"/>
</dbReference>
<gene>
    <name evidence="3" type="primary">pabA_1</name>
    <name evidence="3" type="ORF">CRYO30217_01914</name>
</gene>
<evidence type="ECO:0000256" key="1">
    <source>
        <dbReference type="ARBA" id="ARBA00022962"/>
    </source>
</evidence>
<dbReference type="InterPro" id="IPR006221">
    <property type="entry name" value="TrpG/PapA_dom"/>
</dbReference>
<name>A0A916JN96_9FLAO</name>
<dbReference type="SUPFAM" id="SSF52317">
    <property type="entry name" value="Class I glutamine amidotransferase-like"/>
    <property type="match status" value="1"/>
</dbReference>
<accession>A0A916JN96</accession>
<keyword evidence="1" id="KW-0315">Glutamine amidotransferase</keyword>
<keyword evidence="3" id="KW-0032">Aminotransferase</keyword>
<reference evidence="3" key="1">
    <citation type="submission" date="2021-04" db="EMBL/GenBank/DDBJ databases">
        <authorList>
            <person name="Rodrigo-Torres L."/>
            <person name="Arahal R. D."/>
            <person name="Lucena T."/>
        </authorList>
    </citation>
    <scope>NUCLEOTIDE SEQUENCE</scope>
    <source>
        <strain evidence="3">AS29M-1</strain>
    </source>
</reference>
<proteinExistence type="predicted"/>